<evidence type="ECO:0000313" key="2">
    <source>
        <dbReference type="EMBL" id="OLP95459.1"/>
    </source>
</evidence>
<name>A0A1Q9DJY8_SYMMI</name>
<feature type="region of interest" description="Disordered" evidence="1">
    <location>
        <begin position="83"/>
        <end position="104"/>
    </location>
</feature>
<proteinExistence type="predicted"/>
<protein>
    <submittedName>
        <fullName evidence="2">Uncharacterized protein</fullName>
    </submittedName>
</protein>
<comment type="caution">
    <text evidence="2">The sequence shown here is derived from an EMBL/GenBank/DDBJ whole genome shotgun (WGS) entry which is preliminary data.</text>
</comment>
<gene>
    <name evidence="2" type="ORF">AK812_SmicGene22406</name>
</gene>
<dbReference type="OMA" id="HSSAIAM"/>
<dbReference type="EMBL" id="LSRX01000501">
    <property type="protein sequence ID" value="OLP95459.1"/>
    <property type="molecule type" value="Genomic_DNA"/>
</dbReference>
<feature type="region of interest" description="Disordered" evidence="1">
    <location>
        <begin position="162"/>
        <end position="184"/>
    </location>
</feature>
<accession>A0A1Q9DJY8</accession>
<dbReference type="OrthoDB" id="434340at2759"/>
<evidence type="ECO:0000313" key="3">
    <source>
        <dbReference type="Proteomes" id="UP000186817"/>
    </source>
</evidence>
<dbReference type="AlphaFoldDB" id="A0A1Q9DJY8"/>
<dbReference type="Proteomes" id="UP000186817">
    <property type="component" value="Unassembled WGS sequence"/>
</dbReference>
<keyword evidence="3" id="KW-1185">Reference proteome</keyword>
<organism evidence="2 3">
    <name type="scientific">Symbiodinium microadriaticum</name>
    <name type="common">Dinoflagellate</name>
    <name type="synonym">Zooxanthella microadriatica</name>
    <dbReference type="NCBI Taxonomy" id="2951"/>
    <lineage>
        <taxon>Eukaryota</taxon>
        <taxon>Sar</taxon>
        <taxon>Alveolata</taxon>
        <taxon>Dinophyceae</taxon>
        <taxon>Suessiales</taxon>
        <taxon>Symbiodiniaceae</taxon>
        <taxon>Symbiodinium</taxon>
    </lineage>
</organism>
<evidence type="ECO:0000256" key="1">
    <source>
        <dbReference type="SAM" id="MobiDB-lite"/>
    </source>
</evidence>
<sequence>MQPEHNSSRSVAAEIDSSHSSAIAMDSAVAAHALADAAAQVLVDDKEMRRGLVQTLSRLGDRSEQLAAIDALSEKALGGLTGRRAATPAPLRPPSSWAADGGPAAASAAAAEPLLDSNDEPFIIWSPLVDSHLGVKHVEELRTKDRRSLILEIPRLKTSSSLPSLNRAGEALPNGSNPRQRSKALPDYAPHLRRSALNMGMPSQLTTTYMAQCSIPVQKAVDPKWSTELKRADWRNAQRIQYDNRLSASTTGSISPEMPYLVRHH</sequence>
<reference evidence="2 3" key="1">
    <citation type="submission" date="2016-02" db="EMBL/GenBank/DDBJ databases">
        <title>Genome analysis of coral dinoflagellate symbionts highlights evolutionary adaptations to a symbiotic lifestyle.</title>
        <authorList>
            <person name="Aranda M."/>
            <person name="Li Y."/>
            <person name="Liew Y.J."/>
            <person name="Baumgarten S."/>
            <person name="Simakov O."/>
            <person name="Wilson M."/>
            <person name="Piel J."/>
            <person name="Ashoor H."/>
            <person name="Bougouffa S."/>
            <person name="Bajic V.B."/>
            <person name="Ryu T."/>
            <person name="Ravasi T."/>
            <person name="Bayer T."/>
            <person name="Micklem G."/>
            <person name="Kim H."/>
            <person name="Bhak J."/>
            <person name="Lajeunesse T.C."/>
            <person name="Voolstra C.R."/>
        </authorList>
    </citation>
    <scope>NUCLEOTIDE SEQUENCE [LARGE SCALE GENOMIC DNA]</scope>
    <source>
        <strain evidence="2 3">CCMP2467</strain>
    </source>
</reference>